<dbReference type="OrthoDB" id="9762826at2"/>
<keyword evidence="10" id="KW-0067">ATP-binding</keyword>
<dbReference type="SUPFAM" id="SSF158472">
    <property type="entry name" value="HAMP domain-like"/>
    <property type="match status" value="1"/>
</dbReference>
<dbReference type="SMART" id="SM00304">
    <property type="entry name" value="HAMP"/>
    <property type="match status" value="1"/>
</dbReference>
<dbReference type="InterPro" id="IPR036890">
    <property type="entry name" value="HATPase_C_sf"/>
</dbReference>
<gene>
    <name evidence="17" type="ORF">SAMN05421842_12836</name>
</gene>
<dbReference type="STRING" id="119641.SAMN05421842_12836"/>
<keyword evidence="13 14" id="KW-0472">Membrane</keyword>
<evidence type="ECO:0000256" key="13">
    <source>
        <dbReference type="ARBA" id="ARBA00023136"/>
    </source>
</evidence>
<accession>A0A1I1QXZ8</accession>
<feature type="transmembrane region" description="Helical" evidence="14">
    <location>
        <begin position="6"/>
        <end position="30"/>
    </location>
</feature>
<evidence type="ECO:0000313" key="18">
    <source>
        <dbReference type="Proteomes" id="UP000199263"/>
    </source>
</evidence>
<dbReference type="CDD" id="cd06225">
    <property type="entry name" value="HAMP"/>
    <property type="match status" value="1"/>
</dbReference>
<keyword evidence="5" id="KW-0597">Phosphoprotein</keyword>
<dbReference type="CDD" id="cd00082">
    <property type="entry name" value="HisKA"/>
    <property type="match status" value="1"/>
</dbReference>
<dbReference type="PROSITE" id="PS50109">
    <property type="entry name" value="HIS_KIN"/>
    <property type="match status" value="1"/>
</dbReference>
<dbReference type="SUPFAM" id="SSF55874">
    <property type="entry name" value="ATPase domain of HSP90 chaperone/DNA topoisomerase II/histidine kinase"/>
    <property type="match status" value="1"/>
</dbReference>
<evidence type="ECO:0000256" key="14">
    <source>
        <dbReference type="SAM" id="Phobius"/>
    </source>
</evidence>
<dbReference type="RefSeq" id="WP_090093554.1">
    <property type="nucleotide sequence ID" value="NZ_FOMG01000028.1"/>
</dbReference>
<dbReference type="InterPro" id="IPR003594">
    <property type="entry name" value="HATPase_dom"/>
</dbReference>
<dbReference type="Proteomes" id="UP000199263">
    <property type="component" value="Unassembled WGS sequence"/>
</dbReference>
<feature type="domain" description="Histidine kinase" evidence="15">
    <location>
        <begin position="254"/>
        <end position="466"/>
    </location>
</feature>
<dbReference type="PANTHER" id="PTHR45528:SF1">
    <property type="entry name" value="SENSOR HISTIDINE KINASE CPXA"/>
    <property type="match status" value="1"/>
</dbReference>
<dbReference type="SMART" id="SM00388">
    <property type="entry name" value="HisKA"/>
    <property type="match status" value="1"/>
</dbReference>
<evidence type="ECO:0000256" key="11">
    <source>
        <dbReference type="ARBA" id="ARBA00022989"/>
    </source>
</evidence>
<comment type="subcellular location">
    <subcellularLocation>
        <location evidence="2">Cell membrane</location>
        <topology evidence="2">Multi-pass membrane protein</topology>
    </subcellularLocation>
</comment>
<dbReference type="Pfam" id="PF02518">
    <property type="entry name" value="HATPase_c"/>
    <property type="match status" value="1"/>
</dbReference>
<protein>
    <recommendedName>
        <fullName evidence="3">histidine kinase</fullName>
        <ecNumber evidence="3">2.7.13.3</ecNumber>
    </recommendedName>
</protein>
<dbReference type="PROSITE" id="PS50885">
    <property type="entry name" value="HAMP"/>
    <property type="match status" value="1"/>
</dbReference>
<evidence type="ECO:0000256" key="1">
    <source>
        <dbReference type="ARBA" id="ARBA00000085"/>
    </source>
</evidence>
<evidence type="ECO:0000256" key="2">
    <source>
        <dbReference type="ARBA" id="ARBA00004651"/>
    </source>
</evidence>
<dbReference type="Gene3D" id="6.10.340.10">
    <property type="match status" value="1"/>
</dbReference>
<dbReference type="GO" id="GO:0000155">
    <property type="term" value="F:phosphorelay sensor kinase activity"/>
    <property type="evidence" value="ECO:0007669"/>
    <property type="project" value="InterPro"/>
</dbReference>
<evidence type="ECO:0000256" key="6">
    <source>
        <dbReference type="ARBA" id="ARBA00022679"/>
    </source>
</evidence>
<proteinExistence type="predicted"/>
<feature type="transmembrane region" description="Helical" evidence="14">
    <location>
        <begin position="166"/>
        <end position="185"/>
    </location>
</feature>
<dbReference type="Gene3D" id="1.10.287.130">
    <property type="match status" value="1"/>
</dbReference>
<dbReference type="Gene3D" id="3.30.565.10">
    <property type="entry name" value="Histidine kinase-like ATPase, C-terminal domain"/>
    <property type="match status" value="1"/>
</dbReference>
<keyword evidence="6" id="KW-0808">Transferase</keyword>
<reference evidence="17 18" key="1">
    <citation type="submission" date="2016-10" db="EMBL/GenBank/DDBJ databases">
        <authorList>
            <person name="de Groot N.N."/>
        </authorList>
    </citation>
    <scope>NUCLEOTIDE SEQUENCE [LARGE SCALE GENOMIC DNA]</scope>
    <source>
        <strain evidence="17 18">DSM 12992</strain>
    </source>
</reference>
<dbReference type="InterPro" id="IPR050398">
    <property type="entry name" value="HssS/ArlS-like"/>
</dbReference>
<keyword evidence="12" id="KW-0902">Two-component regulatory system</keyword>
<dbReference type="InterPro" id="IPR003661">
    <property type="entry name" value="HisK_dim/P_dom"/>
</dbReference>
<dbReference type="InterPro" id="IPR004358">
    <property type="entry name" value="Sig_transdc_His_kin-like_C"/>
</dbReference>
<evidence type="ECO:0000313" key="17">
    <source>
        <dbReference type="EMBL" id="SFD26862.1"/>
    </source>
</evidence>
<evidence type="ECO:0000256" key="7">
    <source>
        <dbReference type="ARBA" id="ARBA00022692"/>
    </source>
</evidence>
<dbReference type="PANTHER" id="PTHR45528">
    <property type="entry name" value="SENSOR HISTIDINE KINASE CPXA"/>
    <property type="match status" value="1"/>
</dbReference>
<evidence type="ECO:0000256" key="5">
    <source>
        <dbReference type="ARBA" id="ARBA00022553"/>
    </source>
</evidence>
<organism evidence="17 18">
    <name type="scientific">Clostridium uliginosum</name>
    <dbReference type="NCBI Taxonomy" id="119641"/>
    <lineage>
        <taxon>Bacteria</taxon>
        <taxon>Bacillati</taxon>
        <taxon>Bacillota</taxon>
        <taxon>Clostridia</taxon>
        <taxon>Eubacteriales</taxon>
        <taxon>Clostridiaceae</taxon>
        <taxon>Clostridium</taxon>
    </lineage>
</organism>
<evidence type="ECO:0000259" key="16">
    <source>
        <dbReference type="PROSITE" id="PS50885"/>
    </source>
</evidence>
<dbReference type="CDD" id="cd00075">
    <property type="entry name" value="HATPase"/>
    <property type="match status" value="1"/>
</dbReference>
<dbReference type="InterPro" id="IPR005467">
    <property type="entry name" value="His_kinase_dom"/>
</dbReference>
<evidence type="ECO:0000256" key="9">
    <source>
        <dbReference type="ARBA" id="ARBA00022777"/>
    </source>
</evidence>
<dbReference type="EMBL" id="FOMG01000028">
    <property type="protein sequence ID" value="SFD26862.1"/>
    <property type="molecule type" value="Genomic_DNA"/>
</dbReference>
<keyword evidence="7 14" id="KW-0812">Transmembrane</keyword>
<dbReference type="AlphaFoldDB" id="A0A1I1QXZ8"/>
<evidence type="ECO:0000259" key="15">
    <source>
        <dbReference type="PROSITE" id="PS50109"/>
    </source>
</evidence>
<evidence type="ECO:0000256" key="3">
    <source>
        <dbReference type="ARBA" id="ARBA00012438"/>
    </source>
</evidence>
<dbReference type="Pfam" id="PF00512">
    <property type="entry name" value="HisKA"/>
    <property type="match status" value="1"/>
</dbReference>
<keyword evidence="11 14" id="KW-1133">Transmembrane helix</keyword>
<keyword evidence="4" id="KW-1003">Cell membrane</keyword>
<keyword evidence="18" id="KW-1185">Reference proteome</keyword>
<dbReference type="SUPFAM" id="SSF47384">
    <property type="entry name" value="Homodimeric domain of signal transducing histidine kinase"/>
    <property type="match status" value="1"/>
</dbReference>
<dbReference type="FunFam" id="1.10.287.130:FF:000001">
    <property type="entry name" value="Two-component sensor histidine kinase"/>
    <property type="match status" value="1"/>
</dbReference>
<keyword evidence="9 17" id="KW-0418">Kinase</keyword>
<evidence type="ECO:0000256" key="4">
    <source>
        <dbReference type="ARBA" id="ARBA00022475"/>
    </source>
</evidence>
<dbReference type="InterPro" id="IPR003660">
    <property type="entry name" value="HAMP_dom"/>
</dbReference>
<feature type="domain" description="HAMP" evidence="16">
    <location>
        <begin position="187"/>
        <end position="239"/>
    </location>
</feature>
<dbReference type="GO" id="GO:0005886">
    <property type="term" value="C:plasma membrane"/>
    <property type="evidence" value="ECO:0007669"/>
    <property type="project" value="UniProtKB-SubCell"/>
</dbReference>
<dbReference type="Pfam" id="PF00672">
    <property type="entry name" value="HAMP"/>
    <property type="match status" value="1"/>
</dbReference>
<evidence type="ECO:0000256" key="8">
    <source>
        <dbReference type="ARBA" id="ARBA00022741"/>
    </source>
</evidence>
<comment type="catalytic activity">
    <reaction evidence="1">
        <text>ATP + protein L-histidine = ADP + protein N-phospho-L-histidine.</text>
        <dbReference type="EC" id="2.7.13.3"/>
    </reaction>
</comment>
<name>A0A1I1QXZ8_9CLOT</name>
<keyword evidence="8" id="KW-0547">Nucleotide-binding</keyword>
<evidence type="ECO:0000256" key="10">
    <source>
        <dbReference type="ARBA" id="ARBA00022840"/>
    </source>
</evidence>
<dbReference type="PRINTS" id="PR00344">
    <property type="entry name" value="BCTRLSENSOR"/>
</dbReference>
<dbReference type="EC" id="2.7.13.3" evidence="3"/>
<sequence>MKTIKVKLFLLFTMFMFFLVFCGIIFNALFLERYYIYKNRDIFIDTSKEITEEYINNKENISNFINEIDYVDGISCTIADINMNVKYYSFSEKLGSDETRLPKEIEQFVIENKMKLLKTYVYSTVEKPNGKAPKLVFSSRMNNGELIILKKPMQGIKKSVFIANQFYIFAGLIIIFIGGIFIFIFSRKITKPIIEMSNVAEDISNLEFDKRVNIYSQDEIGILGKSINKISEKLSTSINELTQDVERRKHLVRDMSHELKTPISIIKGYAEGLKYGVAQDKEKMEKYCNVICEECDRMDGMVRELLSLSMMESGTFQLNITMFNVGDLIQNTMNRFTPVFIEKGITYDLKYEDFVISADYELVERSINNFITNAINHVEGRKHIKVTVEKKGTGIKIIVFNTGNHIPENDLEKIWDVYYKVDQARSRQYGGHGLGLSIVRLIAKLHGGITGVENVNEGVIFFVKIP</sequence>
<evidence type="ECO:0000256" key="12">
    <source>
        <dbReference type="ARBA" id="ARBA00023012"/>
    </source>
</evidence>
<dbReference type="InterPro" id="IPR036097">
    <property type="entry name" value="HisK_dim/P_sf"/>
</dbReference>
<dbReference type="SMART" id="SM00387">
    <property type="entry name" value="HATPase_c"/>
    <property type="match status" value="1"/>
</dbReference>
<dbReference type="GO" id="GO:0005524">
    <property type="term" value="F:ATP binding"/>
    <property type="evidence" value="ECO:0007669"/>
    <property type="project" value="UniProtKB-KW"/>
</dbReference>